<feature type="transmembrane region" description="Helical" evidence="11">
    <location>
        <begin position="48"/>
        <end position="65"/>
    </location>
</feature>
<dbReference type="EMBL" id="JMTK01000005">
    <property type="protein sequence ID" value="KJZ81351.1"/>
    <property type="molecule type" value="Genomic_DNA"/>
</dbReference>
<evidence type="ECO:0000256" key="11">
    <source>
        <dbReference type="SAM" id="Phobius"/>
    </source>
</evidence>
<keyword evidence="7 13" id="KW-0762">Sugar transport</keyword>
<accession>A0A0F4VIS2</accession>
<dbReference type="InterPro" id="IPR020846">
    <property type="entry name" value="MFS_dom"/>
</dbReference>
<keyword evidence="14" id="KW-1185">Reference proteome</keyword>
<keyword evidence="8 11" id="KW-0812">Transmembrane</keyword>
<evidence type="ECO:0000313" key="14">
    <source>
        <dbReference type="Proteomes" id="UP000033731"/>
    </source>
</evidence>
<dbReference type="RefSeq" id="WP_244443920.1">
    <property type="nucleotide sequence ID" value="NZ_JMTK01000005.1"/>
</dbReference>
<evidence type="ECO:0000256" key="7">
    <source>
        <dbReference type="ARBA" id="ARBA00022597"/>
    </source>
</evidence>
<organism evidence="13 14">
    <name type="scientific">Candidatus Liberibacter solanacearum</name>
    <dbReference type="NCBI Taxonomy" id="556287"/>
    <lineage>
        <taxon>Bacteria</taxon>
        <taxon>Pseudomonadati</taxon>
        <taxon>Pseudomonadota</taxon>
        <taxon>Alphaproteobacteria</taxon>
        <taxon>Hyphomicrobiales</taxon>
        <taxon>Rhizobiaceae</taxon>
        <taxon>Liberibacter</taxon>
    </lineage>
</organism>
<evidence type="ECO:0000256" key="6">
    <source>
        <dbReference type="ARBA" id="ARBA00022519"/>
    </source>
</evidence>
<dbReference type="Pfam" id="PF07690">
    <property type="entry name" value="MFS_1"/>
    <property type="match status" value="1"/>
</dbReference>
<dbReference type="GO" id="GO:0055056">
    <property type="term" value="F:D-glucose transmembrane transporter activity"/>
    <property type="evidence" value="ECO:0007669"/>
    <property type="project" value="InterPro"/>
</dbReference>
<dbReference type="PATRIC" id="fig|556287.9.peg.1261"/>
<dbReference type="InterPro" id="IPR005964">
    <property type="entry name" value="Glc/Gal_transptr_bac"/>
</dbReference>
<name>A0A0F4VIS2_9HYPH</name>
<keyword evidence="5" id="KW-1003">Cell membrane</keyword>
<evidence type="ECO:0000256" key="10">
    <source>
        <dbReference type="ARBA" id="ARBA00023136"/>
    </source>
</evidence>
<dbReference type="PANTHER" id="PTHR43702:SF3">
    <property type="entry name" value="PROTEIN TSGA"/>
    <property type="match status" value="1"/>
</dbReference>
<proteinExistence type="inferred from homology"/>
<evidence type="ECO:0000259" key="12">
    <source>
        <dbReference type="PROSITE" id="PS50850"/>
    </source>
</evidence>
<keyword evidence="10 11" id="KW-0472">Membrane</keyword>
<comment type="function">
    <text evidence="1">Intake of glucose and galactose.</text>
</comment>
<feature type="transmembrane region" description="Helical" evidence="11">
    <location>
        <begin position="77"/>
        <end position="102"/>
    </location>
</feature>
<dbReference type="GO" id="GO:0005354">
    <property type="term" value="F:galactose transmembrane transporter activity"/>
    <property type="evidence" value="ECO:0007669"/>
    <property type="project" value="InterPro"/>
</dbReference>
<feature type="transmembrane region" description="Helical" evidence="11">
    <location>
        <begin position="186"/>
        <end position="211"/>
    </location>
</feature>
<feature type="transmembrane region" description="Helical" evidence="11">
    <location>
        <begin position="239"/>
        <end position="262"/>
    </location>
</feature>
<dbReference type="PROSITE" id="PS50850">
    <property type="entry name" value="MFS"/>
    <property type="match status" value="1"/>
</dbReference>
<dbReference type="GO" id="GO:0005886">
    <property type="term" value="C:plasma membrane"/>
    <property type="evidence" value="ECO:0007669"/>
    <property type="project" value="UniProtKB-SubCell"/>
</dbReference>
<feature type="transmembrane region" description="Helical" evidence="11">
    <location>
        <begin position="393"/>
        <end position="412"/>
    </location>
</feature>
<dbReference type="Gene3D" id="1.20.1250.20">
    <property type="entry name" value="MFS general substrate transporter like domains"/>
    <property type="match status" value="2"/>
</dbReference>
<dbReference type="CDD" id="cd17394">
    <property type="entry name" value="MFS_FucP_like"/>
    <property type="match status" value="1"/>
</dbReference>
<dbReference type="AlphaFoldDB" id="A0A0F4VIS2"/>
<dbReference type="NCBIfam" id="TIGR01272">
    <property type="entry name" value="gluP"/>
    <property type="match status" value="1"/>
</dbReference>
<evidence type="ECO:0000313" key="13">
    <source>
        <dbReference type="EMBL" id="KJZ81351.1"/>
    </source>
</evidence>
<dbReference type="InterPro" id="IPR036259">
    <property type="entry name" value="MFS_trans_sf"/>
</dbReference>
<evidence type="ECO:0000256" key="8">
    <source>
        <dbReference type="ARBA" id="ARBA00022692"/>
    </source>
</evidence>
<feature type="transmembrane region" description="Helical" evidence="11">
    <location>
        <begin position="366"/>
        <end position="387"/>
    </location>
</feature>
<dbReference type="SUPFAM" id="SSF103473">
    <property type="entry name" value="MFS general substrate transporter"/>
    <property type="match status" value="1"/>
</dbReference>
<comment type="caution">
    <text evidence="13">The sequence shown here is derived from an EMBL/GenBank/DDBJ whole genome shotgun (WGS) entry which is preliminary data.</text>
</comment>
<reference evidence="13 14" key="1">
    <citation type="journal article" date="2015" name="Phytopathology">
        <title>Genomes of Candidatus Liberibacter solanacearum haplotype A from New Zealand and the USA suggest significant genome plasticity in the species.</title>
        <authorList>
            <person name="Thompson S.M."/>
            <person name="Johnson C.P."/>
            <person name="Lu A.Y."/>
            <person name="Frampton R.A."/>
            <person name="Sullivan K.L."/>
            <person name="Fiers M.W."/>
            <person name="Crowhurst R.N."/>
            <person name="Pitman A.R."/>
            <person name="Scott I."/>
            <person name="Gudmestad N.C."/>
            <person name="Smith G.R."/>
        </authorList>
    </citation>
    <scope>NUCLEOTIDE SEQUENCE [LARGE SCALE GENOMIC DNA]</scope>
    <source>
        <strain evidence="13 14">LsoNZ1</strain>
    </source>
</reference>
<evidence type="ECO:0000256" key="4">
    <source>
        <dbReference type="ARBA" id="ARBA00022448"/>
    </source>
</evidence>
<comment type="similarity">
    <text evidence="3">Belongs to the major facilitator superfamily. FHS transporter (TC 2.A.1.7) family.</text>
</comment>
<evidence type="ECO:0000256" key="3">
    <source>
        <dbReference type="ARBA" id="ARBA00009120"/>
    </source>
</evidence>
<evidence type="ECO:0000256" key="1">
    <source>
        <dbReference type="ARBA" id="ARBA00003321"/>
    </source>
</evidence>
<feature type="transmembrane region" description="Helical" evidence="11">
    <location>
        <begin position="108"/>
        <end position="132"/>
    </location>
</feature>
<dbReference type="PANTHER" id="PTHR43702">
    <property type="entry name" value="L-FUCOSE-PROTON SYMPORTER"/>
    <property type="match status" value="1"/>
</dbReference>
<feature type="transmembrane region" description="Helical" evidence="11">
    <location>
        <begin position="17"/>
        <end position="36"/>
    </location>
</feature>
<evidence type="ECO:0000256" key="5">
    <source>
        <dbReference type="ARBA" id="ARBA00022475"/>
    </source>
</evidence>
<feature type="domain" description="Major facilitator superfamily (MFS) profile" evidence="12">
    <location>
        <begin position="15"/>
        <end position="416"/>
    </location>
</feature>
<evidence type="ECO:0000256" key="9">
    <source>
        <dbReference type="ARBA" id="ARBA00022989"/>
    </source>
</evidence>
<feature type="transmembrane region" description="Helical" evidence="11">
    <location>
        <begin position="282"/>
        <end position="300"/>
    </location>
</feature>
<dbReference type="GO" id="GO:1904659">
    <property type="term" value="P:D-glucose transmembrane transport"/>
    <property type="evidence" value="ECO:0007669"/>
    <property type="project" value="InterPro"/>
</dbReference>
<feature type="transmembrane region" description="Helical" evidence="11">
    <location>
        <begin position="144"/>
        <end position="166"/>
    </location>
</feature>
<comment type="subcellular location">
    <subcellularLocation>
        <location evidence="2">Cell inner membrane</location>
        <topology evidence="2">Multi-pass membrane protein</topology>
    </subcellularLocation>
</comment>
<dbReference type="InterPro" id="IPR011701">
    <property type="entry name" value="MFS"/>
</dbReference>
<dbReference type="InterPro" id="IPR050375">
    <property type="entry name" value="MFS_TsgA-like"/>
</dbReference>
<protein>
    <submittedName>
        <fullName evidence="13">Putative glucose transporter in beta-glucoside utilization cluster</fullName>
    </submittedName>
</protein>
<keyword evidence="9 11" id="KW-1133">Transmembrane helix</keyword>
<gene>
    <name evidence="13" type="ORF">DJ66_1244</name>
</gene>
<keyword evidence="4" id="KW-0813">Transport</keyword>
<evidence type="ECO:0000256" key="2">
    <source>
        <dbReference type="ARBA" id="ARBA00004429"/>
    </source>
</evidence>
<feature type="transmembrane region" description="Helical" evidence="11">
    <location>
        <begin position="335"/>
        <end position="354"/>
    </location>
</feature>
<feature type="transmembrane region" description="Helical" evidence="11">
    <location>
        <begin position="307"/>
        <end position="329"/>
    </location>
</feature>
<keyword evidence="6" id="KW-0997">Cell inner membrane</keyword>
<sequence length="423" mass="46808">MIDTANTNYNTYKYTKIYVFILFFIFGGITSLNSILIPKLQNSFSLTYLQAMLVEAVFFSCYFLFSIPAGMLIQRYGYIKSICIALLILSIGCILFITTTYITTFEVFLIALCILAIGVVILQVALNPLISLLGSPKTTSSRLIFAQSFNSLGTTVFPYISSILILGNLTDTNKPILQSALEANQYHITSVISQMYLTIAVFLLLVTFLFWRQRNNFTEPKIKYSKFFQIFTILKKPRFAMGAACIFLYVGAEVAIGSIMVNYLMRQDTLFLGSVSAGQHTAIYWGSAMIGRLLGCWILSRFSDAKNLCVCCLTAFSLVIISACTVGFISGWSLIIVGLFNSIMFPTIFSLATVDLKDRKSEGSSIICTTISGGVVIPLIFGYMADITTLREALIIPAICYMIIAAYGIFCLDRKSGSSAEIE</sequence>
<dbReference type="Proteomes" id="UP000033731">
    <property type="component" value="Unassembled WGS sequence"/>
</dbReference>